<dbReference type="PANTHER" id="PTHR13844">
    <property type="entry name" value="SWI/SNF-RELATED MATRIX-ASSOCIATED ACTIN-DEPENDENT REGULATOR OF CHROMATIN SUBFAMILY D"/>
    <property type="match status" value="1"/>
</dbReference>
<dbReference type="InterPro" id="IPR014876">
    <property type="entry name" value="DEK_C"/>
</dbReference>
<dbReference type="WBParaSite" id="MBELARI_LOCUS20164">
    <property type="protein sequence ID" value="MBELARI_LOCUS20164"/>
    <property type="gene ID" value="MBELARI_LOCUS20164"/>
</dbReference>
<evidence type="ECO:0000313" key="5">
    <source>
        <dbReference type="WBParaSite" id="MBELARI_LOCUS20164"/>
    </source>
</evidence>
<feature type="domain" description="DEK-C" evidence="3">
    <location>
        <begin position="8"/>
        <end position="63"/>
    </location>
</feature>
<dbReference type="Proteomes" id="UP000887575">
    <property type="component" value="Unassembled WGS sequence"/>
</dbReference>
<dbReference type="Pfam" id="PF02201">
    <property type="entry name" value="SWIB"/>
    <property type="match status" value="2"/>
</dbReference>
<feature type="compositionally biased region" description="Acidic residues" evidence="1">
    <location>
        <begin position="546"/>
        <end position="560"/>
    </location>
</feature>
<dbReference type="AlphaFoldDB" id="A0AAF3J705"/>
<feature type="region of interest" description="Disordered" evidence="1">
    <location>
        <begin position="65"/>
        <end position="167"/>
    </location>
</feature>
<feature type="region of interest" description="Disordered" evidence="1">
    <location>
        <begin position="526"/>
        <end position="588"/>
    </location>
</feature>
<name>A0AAF3J705_9BILA</name>
<feature type="compositionally biased region" description="Basic and acidic residues" evidence="1">
    <location>
        <begin position="268"/>
        <end position="283"/>
    </location>
</feature>
<feature type="compositionally biased region" description="Basic and acidic residues" evidence="1">
    <location>
        <begin position="65"/>
        <end position="97"/>
    </location>
</feature>
<evidence type="ECO:0000313" key="4">
    <source>
        <dbReference type="Proteomes" id="UP000887575"/>
    </source>
</evidence>
<feature type="region of interest" description="Disordered" evidence="1">
    <location>
        <begin position="187"/>
        <end position="301"/>
    </location>
</feature>
<organism evidence="4 5">
    <name type="scientific">Mesorhabditis belari</name>
    <dbReference type="NCBI Taxonomy" id="2138241"/>
    <lineage>
        <taxon>Eukaryota</taxon>
        <taxon>Metazoa</taxon>
        <taxon>Ecdysozoa</taxon>
        <taxon>Nematoda</taxon>
        <taxon>Chromadorea</taxon>
        <taxon>Rhabditida</taxon>
        <taxon>Rhabditina</taxon>
        <taxon>Rhabditomorpha</taxon>
        <taxon>Rhabditoidea</taxon>
        <taxon>Rhabditidae</taxon>
        <taxon>Mesorhabditinae</taxon>
        <taxon>Mesorhabditis</taxon>
    </lineage>
</organism>
<dbReference type="InterPro" id="IPR003121">
    <property type="entry name" value="SWIB_MDM2_domain"/>
</dbReference>
<feature type="region of interest" description="Disordered" evidence="1">
    <location>
        <begin position="402"/>
        <end position="439"/>
    </location>
</feature>
<evidence type="ECO:0000259" key="2">
    <source>
        <dbReference type="PROSITE" id="PS51925"/>
    </source>
</evidence>
<feature type="compositionally biased region" description="Low complexity" evidence="1">
    <location>
        <begin position="234"/>
        <end position="255"/>
    </location>
</feature>
<evidence type="ECO:0000256" key="1">
    <source>
        <dbReference type="SAM" id="MobiDB-lite"/>
    </source>
</evidence>
<dbReference type="SUPFAM" id="SSF47592">
    <property type="entry name" value="SWIB/MDM2 domain"/>
    <property type="match status" value="2"/>
</dbReference>
<dbReference type="InterPro" id="IPR036885">
    <property type="entry name" value="SWIB_MDM2_dom_sf"/>
</dbReference>
<dbReference type="Gene3D" id="1.10.245.10">
    <property type="entry name" value="SWIB/MDM2 domain"/>
    <property type="match status" value="2"/>
</dbReference>
<dbReference type="SMART" id="SM00151">
    <property type="entry name" value="SWIB"/>
    <property type="match status" value="2"/>
</dbReference>
<reference evidence="5" key="1">
    <citation type="submission" date="2024-02" db="UniProtKB">
        <authorList>
            <consortium name="WormBaseParasite"/>
        </authorList>
    </citation>
    <scope>IDENTIFICATION</scope>
</reference>
<feature type="compositionally biased region" description="Basic residues" evidence="1">
    <location>
        <begin position="284"/>
        <end position="296"/>
    </location>
</feature>
<keyword evidence="4" id="KW-1185">Reference proteome</keyword>
<feature type="domain" description="DM2" evidence="2">
    <location>
        <begin position="302"/>
        <end position="379"/>
    </location>
</feature>
<feature type="compositionally biased region" description="Basic and acidic residues" evidence="1">
    <location>
        <begin position="526"/>
        <end position="545"/>
    </location>
</feature>
<proteinExistence type="predicted"/>
<dbReference type="PROSITE" id="PS51925">
    <property type="entry name" value="SWIB_MDM2"/>
    <property type="match status" value="2"/>
</dbReference>
<feature type="domain" description="DM2" evidence="2">
    <location>
        <begin position="439"/>
        <end position="516"/>
    </location>
</feature>
<dbReference type="PROSITE" id="PS51998">
    <property type="entry name" value="DEK_C"/>
    <property type="match status" value="1"/>
</dbReference>
<evidence type="ECO:0000259" key="3">
    <source>
        <dbReference type="PROSITE" id="PS51998"/>
    </source>
</evidence>
<sequence>MSDDQELPVARQEVEDAISEVIDEKGIDSLSPASIRAFLTERFGQDFTAHKKTIDEMTIKKIEKIQKKQESDAEKEKKVKEKKEKRKKDEPVEEKTKEKRKKASKAKEESLDEPIAEVMEKVKKEKHKKASKVVEESDELVEEVKEKHKKASKVKDETTDSPIDESVAVLMKQDPIDEPMEEMKLELPSTVGEELDEVEKELAQGKASKTKEELADLADELIEKTPIVRKSGDEVSSSSSDSTSSSGASTSSSDSSDSETVDQPSQVKAERGSSSDSITDRTPRKSKRSGDKKKARAAGTSSFSKIMAVSDSVKEVTGQQYMRRCDVVKSVWTYIKENNLRDPKDKNYAICDAKLRKIFEMDSFKPFSMMKHLQKHIFKPEDLGEEHVRNAAQAKKQLLAQLGEEDVPKLRPSPKRRSSPKRTSSGKTTDEPKKKRAKPFQKVLVCSDALAEVTGKQFMTRSDAVKALWDYIRTNNLQDPKNKQFVKSDANFEKIFRSKRFKAFGMMSKLGKNLLPPEEYGPEWVKMAEEARKEQEEEQEMSKNEQEDEQEKQENEDLDREGEVGPSKSNETEDADELPDKLSQSDSD</sequence>
<dbReference type="CDD" id="cd10567">
    <property type="entry name" value="SWIB-MDM2_like"/>
    <property type="match status" value="2"/>
</dbReference>
<accession>A0AAF3J705</accession>
<protein>
    <submittedName>
        <fullName evidence="5">Uncharacterized protein</fullName>
    </submittedName>
</protein>
<dbReference type="InterPro" id="IPR019835">
    <property type="entry name" value="SWIB_domain"/>
</dbReference>